<dbReference type="CDD" id="cd14785">
    <property type="entry name" value="V-ATPase_C"/>
    <property type="match status" value="1"/>
</dbReference>
<protein>
    <recommendedName>
        <fullName evidence="5">V-type proton ATPase subunit C</fullName>
    </recommendedName>
</protein>
<organism evidence="6 7">
    <name type="scientific">Theileria equi strain WA</name>
    <dbReference type="NCBI Taxonomy" id="1537102"/>
    <lineage>
        <taxon>Eukaryota</taxon>
        <taxon>Sar</taxon>
        <taxon>Alveolata</taxon>
        <taxon>Apicomplexa</taxon>
        <taxon>Aconoidasida</taxon>
        <taxon>Piroplasmida</taxon>
        <taxon>Theileriidae</taxon>
        <taxon>Theileria</taxon>
    </lineage>
</organism>
<evidence type="ECO:0000313" key="6">
    <source>
        <dbReference type="EMBL" id="AFZ78917.1"/>
    </source>
</evidence>
<keyword evidence="3 5" id="KW-0375">Hydrogen ion transport</keyword>
<keyword evidence="6" id="KW-0378">Hydrolase</keyword>
<keyword evidence="7" id="KW-1185">Reference proteome</keyword>
<keyword evidence="4 5" id="KW-0406">Ion transport</keyword>
<dbReference type="InterPro" id="IPR004907">
    <property type="entry name" value="ATPase_V1-cplx_csu"/>
</dbReference>
<evidence type="ECO:0000256" key="1">
    <source>
        <dbReference type="ARBA" id="ARBA00006138"/>
    </source>
</evidence>
<evidence type="ECO:0000313" key="7">
    <source>
        <dbReference type="Proteomes" id="UP000031512"/>
    </source>
</evidence>
<dbReference type="Gene3D" id="1.20.1460.10">
    <property type="entry name" value="subunit c (vma5p) of the yeast v-atpase, domain 2"/>
    <property type="match status" value="1"/>
</dbReference>
<dbReference type="eggNOG" id="KOG2909">
    <property type="taxonomic scope" value="Eukaryota"/>
</dbReference>
<dbReference type="Gene3D" id="3.30.70.100">
    <property type="match status" value="1"/>
</dbReference>
<keyword evidence="2 5" id="KW-0813">Transport</keyword>
<name>L0ATF5_THEEQ</name>
<evidence type="ECO:0000256" key="4">
    <source>
        <dbReference type="ARBA" id="ARBA00023065"/>
    </source>
</evidence>
<proteinExistence type="inferred from homology"/>
<dbReference type="GO" id="GO:0046961">
    <property type="term" value="F:proton-transporting ATPase activity, rotational mechanism"/>
    <property type="evidence" value="ECO:0007669"/>
    <property type="project" value="InterPro"/>
</dbReference>
<dbReference type="AlphaFoldDB" id="L0ATF5"/>
<accession>L0ATF5</accession>
<dbReference type="InterPro" id="IPR036132">
    <property type="entry name" value="Vac_ATP_synth_c_sf"/>
</dbReference>
<dbReference type="PANTHER" id="PTHR10137:SF0">
    <property type="entry name" value="V-TYPE PROTON ATPASE SUBUNIT C"/>
    <property type="match status" value="1"/>
</dbReference>
<evidence type="ECO:0000256" key="2">
    <source>
        <dbReference type="ARBA" id="ARBA00022448"/>
    </source>
</evidence>
<evidence type="ECO:0000256" key="5">
    <source>
        <dbReference type="RuleBase" id="RU364010"/>
    </source>
</evidence>
<dbReference type="Pfam" id="PF03223">
    <property type="entry name" value="V-ATPase_C"/>
    <property type="match status" value="1"/>
</dbReference>
<comment type="function">
    <text evidence="5">Subunit of the V1 complex of vacuolar(H+)-ATPase (V-ATPase), a multisubunit enzyme composed of a peripheral complex (V1) that hydrolyzes ATP and a membrane integral complex (V0) that translocates protons. V-ATPase is responsible for acidifying and maintaining the pH of intracellular compartments and in some cell types, is targeted to the plasma membrane, where it is responsible for acidifying the extracellular environment. Subunit C is necessary for the assembly of the catalytic sector of the enzyme and is likely to have a specific function in its catalytic activity.</text>
</comment>
<dbReference type="GeneID" id="15807143"/>
<dbReference type="EMBL" id="CP001669">
    <property type="protein sequence ID" value="AFZ78917.1"/>
    <property type="molecule type" value="Genomic_DNA"/>
</dbReference>
<dbReference type="RefSeq" id="XP_004828583.1">
    <property type="nucleotide sequence ID" value="XM_004828526.1"/>
</dbReference>
<dbReference type="OrthoDB" id="6605928at2759"/>
<dbReference type="SUPFAM" id="SSF118203">
    <property type="entry name" value="Vacuolar ATP synthase subunit C"/>
    <property type="match status" value="1"/>
</dbReference>
<comment type="subunit">
    <text evidence="5">V-ATPase is a heteromultimeric enzyme composed of a peripheral catalytic V1 complex (components A to H) attached to an integral membrane V0 proton pore complex.</text>
</comment>
<comment type="similarity">
    <text evidence="1 5">Belongs to the V-ATPase C subunit family.</text>
</comment>
<evidence type="ECO:0000256" key="3">
    <source>
        <dbReference type="ARBA" id="ARBA00022781"/>
    </source>
</evidence>
<dbReference type="PANTHER" id="PTHR10137">
    <property type="entry name" value="V-TYPE PROTON ATPASE SUBUNIT C"/>
    <property type="match status" value="1"/>
</dbReference>
<reference evidence="6 7" key="1">
    <citation type="journal article" date="2012" name="BMC Genomics">
        <title>Comparative genomic analysis and phylogenetic position of Theileria equi.</title>
        <authorList>
            <person name="Kappmeyer L.S."/>
            <person name="Thiagarajan M."/>
            <person name="Herndon D.R."/>
            <person name="Ramsay J.D."/>
            <person name="Caler E."/>
            <person name="Djikeng A."/>
            <person name="Gillespie J.J."/>
            <person name="Lau A.O."/>
            <person name="Roalson E.H."/>
            <person name="Silva J.C."/>
            <person name="Silva M.G."/>
            <person name="Suarez C.E."/>
            <person name="Ueti M.W."/>
            <person name="Nene V.M."/>
            <person name="Mealey R.H."/>
            <person name="Knowles D.P."/>
            <person name="Brayton K.A."/>
        </authorList>
    </citation>
    <scope>NUCLEOTIDE SEQUENCE [LARGE SCALE GENOMIC DNA]</scope>
    <source>
        <strain evidence="6 7">WA</strain>
    </source>
</reference>
<dbReference type="Proteomes" id="UP000031512">
    <property type="component" value="Chromosome 1"/>
</dbReference>
<dbReference type="VEuPathDB" id="PiroplasmaDB:BEWA_017580"/>
<dbReference type="GO" id="GO:0000221">
    <property type="term" value="C:vacuolar proton-transporting V-type ATPase, V1 domain"/>
    <property type="evidence" value="ECO:0007669"/>
    <property type="project" value="TreeGrafter"/>
</dbReference>
<dbReference type="KEGG" id="beq:BEWA_017580"/>
<gene>
    <name evidence="6" type="ORF">BEWA_017580</name>
</gene>
<dbReference type="STRING" id="1537102.L0ATF5"/>
<sequence>MSECWLIACTTRDVNDREELYALLKKQLMKSNTVQDVGVFEIPMDLRFSAFDDLLLCADNLEKEDQLVENALKKARQLALDINPNMVFKINAGGRQWSVLHYLSKFTWDDRKFPKYVPLNENLKTLSQLVQKLVDDITLKAIAYSDLKHKKQLMNSNMETATIYRDLIYVITPDVVEDPNDFMETEHLTTVIVFVPFGAEEEFLRVYMSLATNIVPNCAKNINIKCKSYSLWRVIIFKSSVNTFVEGCKSNNFMAQQFTYSPERYNILLNEQSKLEADTQRHQALLSRIYDIAHSDIFTCWIHLKAMRIFCESVLRFGLPIRFACFYLFPLNSTKSNQIHKILTDMLPQYSNYAKSGKTLHVYKSVTFHVFLIHYSLGKGDHSNKDAGIQDDSYFPYVHFSLNVG</sequence>
<dbReference type="GO" id="GO:0016787">
    <property type="term" value="F:hydrolase activity"/>
    <property type="evidence" value="ECO:0007669"/>
    <property type="project" value="UniProtKB-KW"/>
</dbReference>
<dbReference type="Gene3D" id="3.30.70.1180">
    <property type="entry name" value="Vacuolar atp synthase subunit c, domain 1"/>
    <property type="match status" value="1"/>
</dbReference>